<dbReference type="GO" id="GO:0016491">
    <property type="term" value="F:oxidoreductase activity"/>
    <property type="evidence" value="ECO:0007669"/>
    <property type="project" value="InterPro"/>
</dbReference>
<comment type="caution">
    <text evidence="2">The sequence shown here is derived from an EMBL/GenBank/DDBJ whole genome shotgun (WGS) entry which is preliminary data.</text>
</comment>
<dbReference type="EMBL" id="WTYS01000001">
    <property type="protein sequence ID" value="MXO56590.1"/>
    <property type="molecule type" value="Genomic_DNA"/>
</dbReference>
<accession>A0A6I4SN76</accession>
<evidence type="ECO:0000313" key="2">
    <source>
        <dbReference type="EMBL" id="MXO56590.1"/>
    </source>
</evidence>
<evidence type="ECO:0000259" key="1">
    <source>
        <dbReference type="Pfam" id="PF01593"/>
    </source>
</evidence>
<dbReference type="OrthoDB" id="5792777at2"/>
<dbReference type="InterPro" id="IPR002937">
    <property type="entry name" value="Amino_oxidase"/>
</dbReference>
<keyword evidence="3" id="KW-1185">Reference proteome</keyword>
<dbReference type="Gene3D" id="3.50.50.60">
    <property type="entry name" value="FAD/NAD(P)-binding domain"/>
    <property type="match status" value="1"/>
</dbReference>
<dbReference type="Pfam" id="PF13450">
    <property type="entry name" value="NAD_binding_8"/>
    <property type="match status" value="1"/>
</dbReference>
<dbReference type="AlphaFoldDB" id="A0A6I4SN76"/>
<dbReference type="Gene3D" id="3.90.660.10">
    <property type="match status" value="1"/>
</dbReference>
<dbReference type="PANTHER" id="PTHR16128:SF5">
    <property type="entry name" value="FAD_NAD(P)-BINDING OXIDOREDUCTASE FAMILY PROTEIN"/>
    <property type="match status" value="1"/>
</dbReference>
<evidence type="ECO:0000313" key="3">
    <source>
        <dbReference type="Proteomes" id="UP000468943"/>
    </source>
</evidence>
<protein>
    <submittedName>
        <fullName evidence="2">NAD(P)-binding protein</fullName>
    </submittedName>
</protein>
<gene>
    <name evidence="2" type="ORF">GRI36_06810</name>
</gene>
<sequence length="314" mass="33808">MAGLSCATELAKYGVQPVIFDKGRGPGGRMATRRAELGTELGTKLGQNTLHFDHGAQYFTARDPSFTATVGKWLVRGAASSWPAAGDNSYVGVPGMNGPLKLMARDLGVRWGERVDRIERNDGLWALTLGEAVEHYAQCVIAVPAEQAANLLAGNAPVFAEQAVAVQSSPCWALMVSFDARLPIDSDVMRSTVGGIAWAARNSAKPGRGGPESWVIHGSAELSREILEQEASDASARLLREFFAQAEIEPIEPVHLAAHRWRFAKAGKSDGPPSLWDNAIKLGVAGDWLIEPRVEAAWLSGRALAEQILESFQR</sequence>
<dbReference type="Proteomes" id="UP000468943">
    <property type="component" value="Unassembled WGS sequence"/>
</dbReference>
<dbReference type="PANTHER" id="PTHR16128">
    <property type="entry name" value="FAD/NAD(P)-BINDING OXIDOREDUCTASE FAMILY PROTEIN"/>
    <property type="match status" value="1"/>
</dbReference>
<dbReference type="Pfam" id="PF01593">
    <property type="entry name" value="Amino_oxidase"/>
    <property type="match status" value="1"/>
</dbReference>
<dbReference type="SUPFAM" id="SSF51905">
    <property type="entry name" value="FAD/NAD(P)-binding domain"/>
    <property type="match status" value="1"/>
</dbReference>
<reference evidence="2 3" key="1">
    <citation type="submission" date="2019-12" db="EMBL/GenBank/DDBJ databases">
        <title>Genomic-based taxomic classification of the family Erythrobacteraceae.</title>
        <authorList>
            <person name="Xu L."/>
        </authorList>
    </citation>
    <scope>NUCLEOTIDE SEQUENCE [LARGE SCALE GENOMIC DNA]</scope>
    <source>
        <strain evidence="2 3">JCM 17802</strain>
    </source>
</reference>
<name>A0A6I4SN76_9SPHN</name>
<organism evidence="2 3">
    <name type="scientific">Pontixanthobacter gangjinensis</name>
    <dbReference type="NCBI Taxonomy" id="1028742"/>
    <lineage>
        <taxon>Bacteria</taxon>
        <taxon>Pseudomonadati</taxon>
        <taxon>Pseudomonadota</taxon>
        <taxon>Alphaproteobacteria</taxon>
        <taxon>Sphingomonadales</taxon>
        <taxon>Erythrobacteraceae</taxon>
        <taxon>Pontixanthobacter</taxon>
    </lineage>
</organism>
<proteinExistence type="predicted"/>
<feature type="domain" description="Amine oxidase" evidence="1">
    <location>
        <begin position="87"/>
        <end position="309"/>
    </location>
</feature>
<dbReference type="InterPro" id="IPR036188">
    <property type="entry name" value="FAD/NAD-bd_sf"/>
</dbReference>